<accession>T1ER78</accession>
<organism evidence="3 4">
    <name type="scientific">Helobdella robusta</name>
    <name type="common">Californian leech</name>
    <dbReference type="NCBI Taxonomy" id="6412"/>
    <lineage>
        <taxon>Eukaryota</taxon>
        <taxon>Metazoa</taxon>
        <taxon>Spiralia</taxon>
        <taxon>Lophotrochozoa</taxon>
        <taxon>Annelida</taxon>
        <taxon>Clitellata</taxon>
        <taxon>Hirudinea</taxon>
        <taxon>Rhynchobdellida</taxon>
        <taxon>Glossiphoniidae</taxon>
        <taxon>Helobdella</taxon>
    </lineage>
</organism>
<dbReference type="GeneID" id="20199078"/>
<keyword evidence="1" id="KW-0472">Membrane</keyword>
<gene>
    <name evidence="3" type="primary">20199078</name>
    <name evidence="2" type="ORF">HELRODRAFT_161212</name>
</gene>
<protein>
    <submittedName>
        <fullName evidence="2 3">Uncharacterized protein</fullName>
    </submittedName>
</protein>
<proteinExistence type="predicted"/>
<dbReference type="EMBL" id="KB096742">
    <property type="protein sequence ID" value="ESO01994.1"/>
    <property type="molecule type" value="Genomic_DNA"/>
</dbReference>
<keyword evidence="4" id="KW-1185">Reference proteome</keyword>
<dbReference type="AlphaFoldDB" id="T1ER78"/>
<dbReference type="EnsemblMetazoa" id="HelroT161212">
    <property type="protein sequence ID" value="HelroP161212"/>
    <property type="gene ID" value="HelroG161212"/>
</dbReference>
<dbReference type="InParanoid" id="T1ER78"/>
<dbReference type="RefSeq" id="XP_009019402.1">
    <property type="nucleotide sequence ID" value="XM_009021154.1"/>
</dbReference>
<dbReference type="Proteomes" id="UP000015101">
    <property type="component" value="Unassembled WGS sequence"/>
</dbReference>
<evidence type="ECO:0000313" key="3">
    <source>
        <dbReference type="EnsemblMetazoa" id="HelroP161212"/>
    </source>
</evidence>
<reference evidence="4" key="1">
    <citation type="submission" date="2012-12" db="EMBL/GenBank/DDBJ databases">
        <authorList>
            <person name="Hellsten U."/>
            <person name="Grimwood J."/>
            <person name="Chapman J.A."/>
            <person name="Shapiro H."/>
            <person name="Aerts A."/>
            <person name="Otillar R.P."/>
            <person name="Terry A.Y."/>
            <person name="Boore J.L."/>
            <person name="Simakov O."/>
            <person name="Marletaz F."/>
            <person name="Cho S.-J."/>
            <person name="Edsinger-Gonzales E."/>
            <person name="Havlak P."/>
            <person name="Kuo D.-H."/>
            <person name="Larsson T."/>
            <person name="Lv J."/>
            <person name="Arendt D."/>
            <person name="Savage R."/>
            <person name="Osoegawa K."/>
            <person name="de Jong P."/>
            <person name="Lindberg D.R."/>
            <person name="Seaver E.C."/>
            <person name="Weisblat D.A."/>
            <person name="Putnam N.H."/>
            <person name="Grigoriev I.V."/>
            <person name="Rokhsar D.S."/>
        </authorList>
    </citation>
    <scope>NUCLEOTIDE SEQUENCE</scope>
</reference>
<dbReference type="HOGENOM" id="CLU_636609_0_0_1"/>
<evidence type="ECO:0000313" key="4">
    <source>
        <dbReference type="Proteomes" id="UP000015101"/>
    </source>
</evidence>
<evidence type="ECO:0000256" key="1">
    <source>
        <dbReference type="SAM" id="Phobius"/>
    </source>
</evidence>
<dbReference type="KEGG" id="hro:HELRODRAFT_161212"/>
<name>T1ER78_HELRO</name>
<reference evidence="2 4" key="2">
    <citation type="journal article" date="2013" name="Nature">
        <title>Insights into bilaterian evolution from three spiralian genomes.</title>
        <authorList>
            <person name="Simakov O."/>
            <person name="Marletaz F."/>
            <person name="Cho S.J."/>
            <person name="Edsinger-Gonzales E."/>
            <person name="Havlak P."/>
            <person name="Hellsten U."/>
            <person name="Kuo D.H."/>
            <person name="Larsson T."/>
            <person name="Lv J."/>
            <person name="Arendt D."/>
            <person name="Savage R."/>
            <person name="Osoegawa K."/>
            <person name="de Jong P."/>
            <person name="Grimwood J."/>
            <person name="Chapman J.A."/>
            <person name="Shapiro H."/>
            <person name="Aerts A."/>
            <person name="Otillar R.P."/>
            <person name="Terry A.Y."/>
            <person name="Boore J.L."/>
            <person name="Grigoriev I.V."/>
            <person name="Lindberg D.R."/>
            <person name="Seaver E.C."/>
            <person name="Weisblat D.A."/>
            <person name="Putnam N.H."/>
            <person name="Rokhsar D.S."/>
        </authorList>
    </citation>
    <scope>NUCLEOTIDE SEQUENCE</scope>
</reference>
<reference evidence="3" key="3">
    <citation type="submission" date="2015-06" db="UniProtKB">
        <authorList>
            <consortium name="EnsemblMetazoa"/>
        </authorList>
    </citation>
    <scope>IDENTIFICATION</scope>
</reference>
<sequence length="431" mass="48392">MKILKKTTPQNLFKKYASAADRTNQEVMLINALYANLTDFSRLVDMVISIECNEVQIGSKAGQEPAIQYMDLYWIVFIVVLSVITISTLLTAVVIFKQRNNKKKQSQRFKSRMEALKALTTKEITNSNSGNNNSFSSSNILAESVPLNANNLSKRSSECKFERQSMKMMDVDRDTKANVFVAEQTRVSSKIPQCPDRPYVFIKNISPSSCFEFKTATFTTKLDALPEDNQNFNRINILNATKGITTSHYSNNTMPLSSSISSTNLCKNNNNDPQFNSLTFDQNGSDGNNYCCCPLDVELCNNEMSAIAMKNIYSKSLTRKLNKSTKQYSTQQFNCNNSYVNTLSSDANSIIEDPKIVVSKVRNVVASNKNSNNDAPNNIVRAGRSEDQCTLMTRHHPHQQTHSQQNSLSDNDSCLSDTVCRIIFCRDASFL</sequence>
<feature type="transmembrane region" description="Helical" evidence="1">
    <location>
        <begin position="72"/>
        <end position="96"/>
    </location>
</feature>
<keyword evidence="1" id="KW-1133">Transmembrane helix</keyword>
<dbReference type="EMBL" id="AMQM01000768">
    <property type="status" value="NOT_ANNOTATED_CDS"/>
    <property type="molecule type" value="Genomic_DNA"/>
</dbReference>
<dbReference type="CTD" id="20199078"/>
<keyword evidence="1" id="KW-0812">Transmembrane</keyword>
<evidence type="ECO:0000313" key="2">
    <source>
        <dbReference type="EMBL" id="ESO01994.1"/>
    </source>
</evidence>